<dbReference type="AlphaFoldDB" id="A0AAD1YDM5"/>
<name>A0AAD1YDM5_9CLOT</name>
<gene>
    <name evidence="1" type="ORF">CNEO2_1560003</name>
</gene>
<accession>A0AAD1YDM5</accession>
<comment type="caution">
    <text evidence="1">The sequence shown here is derived from an EMBL/GenBank/DDBJ whole genome shotgun (WGS) entry which is preliminary data.</text>
</comment>
<organism evidence="1 2">
    <name type="scientific">Clostridium neonatale</name>
    <dbReference type="NCBI Taxonomy" id="137838"/>
    <lineage>
        <taxon>Bacteria</taxon>
        <taxon>Bacillati</taxon>
        <taxon>Bacillota</taxon>
        <taxon>Clostridia</taxon>
        <taxon>Eubacteriales</taxon>
        <taxon>Clostridiaceae</taxon>
        <taxon>Clostridium</taxon>
    </lineage>
</organism>
<evidence type="ECO:0000313" key="1">
    <source>
        <dbReference type="EMBL" id="CAI3545250.1"/>
    </source>
</evidence>
<evidence type="ECO:0000313" key="2">
    <source>
        <dbReference type="Proteomes" id="UP001189143"/>
    </source>
</evidence>
<reference evidence="1" key="1">
    <citation type="submission" date="2022-10" db="EMBL/GenBank/DDBJ databases">
        <authorList>
            <person name="Aires J."/>
            <person name="Mesa V."/>
        </authorList>
    </citation>
    <scope>NUCLEOTIDE SEQUENCE</scope>
    <source>
        <strain evidence="1">Clostridium neonatale JD116</strain>
    </source>
</reference>
<protein>
    <submittedName>
        <fullName evidence="1">Uncharacterized protein</fullName>
    </submittedName>
</protein>
<proteinExistence type="predicted"/>
<dbReference type="EMBL" id="CAMTCP010000062">
    <property type="protein sequence ID" value="CAI3545250.1"/>
    <property type="molecule type" value="Genomic_DNA"/>
</dbReference>
<sequence length="32" mass="3192">MVLCLHLDISIVTDIVYGSGSGETPGTGTAAL</sequence>
<dbReference type="Proteomes" id="UP001189143">
    <property type="component" value="Unassembled WGS sequence"/>
</dbReference>